<evidence type="ECO:0000313" key="2">
    <source>
        <dbReference type="Proteomes" id="UP001151760"/>
    </source>
</evidence>
<organism evidence="1 2">
    <name type="scientific">Tanacetum coccineum</name>
    <dbReference type="NCBI Taxonomy" id="301880"/>
    <lineage>
        <taxon>Eukaryota</taxon>
        <taxon>Viridiplantae</taxon>
        <taxon>Streptophyta</taxon>
        <taxon>Embryophyta</taxon>
        <taxon>Tracheophyta</taxon>
        <taxon>Spermatophyta</taxon>
        <taxon>Magnoliopsida</taxon>
        <taxon>eudicotyledons</taxon>
        <taxon>Gunneridae</taxon>
        <taxon>Pentapetalae</taxon>
        <taxon>asterids</taxon>
        <taxon>campanulids</taxon>
        <taxon>Asterales</taxon>
        <taxon>Asteraceae</taxon>
        <taxon>Asteroideae</taxon>
        <taxon>Anthemideae</taxon>
        <taxon>Anthemidinae</taxon>
        <taxon>Tanacetum</taxon>
    </lineage>
</organism>
<dbReference type="Proteomes" id="UP001151760">
    <property type="component" value="Unassembled WGS sequence"/>
</dbReference>
<name>A0ABQ5IY15_9ASTR</name>
<reference evidence="1" key="1">
    <citation type="journal article" date="2022" name="Int. J. Mol. Sci.">
        <title>Draft Genome of Tanacetum Coccineum: Genomic Comparison of Closely Related Tanacetum-Family Plants.</title>
        <authorList>
            <person name="Yamashiro T."/>
            <person name="Shiraishi A."/>
            <person name="Nakayama K."/>
            <person name="Satake H."/>
        </authorList>
    </citation>
    <scope>NUCLEOTIDE SEQUENCE</scope>
</reference>
<sequence length="194" mass="22166">MEEVVESIVRSMYKEWELPLEITSEKPLKRTSLEMFLQSSHISNDRLEFWSVCRHMSGNNLVHSIIVATTVFKETPSRELKVVVGEINGPVDSMVMQVGVGRKIEIFPTEYRHRLLSLLPKSSAKALCVVCNVSGEVDTWRVKKSASPFYSTFRVVSDLRLFVVAMCEEMKLLSFIGLAFEALMEIYRAQEIDL</sequence>
<protein>
    <submittedName>
        <fullName evidence="1">Uncharacterized protein</fullName>
    </submittedName>
</protein>
<reference evidence="1" key="2">
    <citation type="submission" date="2022-01" db="EMBL/GenBank/DDBJ databases">
        <authorList>
            <person name="Yamashiro T."/>
            <person name="Shiraishi A."/>
            <person name="Satake H."/>
            <person name="Nakayama K."/>
        </authorList>
    </citation>
    <scope>NUCLEOTIDE SEQUENCE</scope>
</reference>
<evidence type="ECO:0000313" key="1">
    <source>
        <dbReference type="EMBL" id="GJU04595.1"/>
    </source>
</evidence>
<gene>
    <name evidence="1" type="ORF">Tco_1121025</name>
</gene>
<accession>A0ABQ5IY15</accession>
<comment type="caution">
    <text evidence="1">The sequence shown here is derived from an EMBL/GenBank/DDBJ whole genome shotgun (WGS) entry which is preliminary data.</text>
</comment>
<keyword evidence="2" id="KW-1185">Reference proteome</keyword>
<dbReference type="EMBL" id="BQNB010021264">
    <property type="protein sequence ID" value="GJU04595.1"/>
    <property type="molecule type" value="Genomic_DNA"/>
</dbReference>
<proteinExistence type="predicted"/>